<dbReference type="InterPro" id="IPR011659">
    <property type="entry name" value="WD40"/>
</dbReference>
<dbReference type="PANTHER" id="PTHR36842">
    <property type="entry name" value="PROTEIN TOLB HOMOLOG"/>
    <property type="match status" value="1"/>
</dbReference>
<dbReference type="EMBL" id="BARU01003968">
    <property type="protein sequence ID" value="GAH29359.1"/>
    <property type="molecule type" value="Genomic_DNA"/>
</dbReference>
<evidence type="ECO:0000256" key="2">
    <source>
        <dbReference type="SAM" id="MobiDB-lite"/>
    </source>
</evidence>
<dbReference type="PANTHER" id="PTHR36842:SF1">
    <property type="entry name" value="PROTEIN TOLB"/>
    <property type="match status" value="1"/>
</dbReference>
<dbReference type="AlphaFoldDB" id="X1FIY4"/>
<comment type="similarity">
    <text evidence="1">Belongs to the TolB family.</text>
</comment>
<evidence type="ECO:0000313" key="3">
    <source>
        <dbReference type="EMBL" id="GAH29359.1"/>
    </source>
</evidence>
<feature type="region of interest" description="Disordered" evidence="2">
    <location>
        <begin position="100"/>
        <end position="120"/>
    </location>
</feature>
<dbReference type="InterPro" id="IPR011042">
    <property type="entry name" value="6-blade_b-propeller_TolB-like"/>
</dbReference>
<proteinExistence type="inferred from homology"/>
<evidence type="ECO:0008006" key="4">
    <source>
        <dbReference type="Google" id="ProtNLM"/>
    </source>
</evidence>
<comment type="caution">
    <text evidence="3">The sequence shown here is derived from an EMBL/GenBank/DDBJ whole genome shotgun (WGS) entry which is preliminary data.</text>
</comment>
<gene>
    <name evidence="3" type="ORF">S03H2_08235</name>
</gene>
<evidence type="ECO:0000256" key="1">
    <source>
        <dbReference type="ARBA" id="ARBA00009820"/>
    </source>
</evidence>
<protein>
    <recommendedName>
        <fullName evidence="4">DUF5050 domain-containing protein</fullName>
    </recommendedName>
</protein>
<dbReference type="Gene3D" id="2.120.10.30">
    <property type="entry name" value="TolB, C-terminal domain"/>
    <property type="match status" value="1"/>
</dbReference>
<name>X1FIY4_9ZZZZ</name>
<organism evidence="3">
    <name type="scientific">marine sediment metagenome</name>
    <dbReference type="NCBI Taxonomy" id="412755"/>
    <lineage>
        <taxon>unclassified sequences</taxon>
        <taxon>metagenomes</taxon>
        <taxon>ecological metagenomes</taxon>
    </lineage>
</organism>
<dbReference type="Pfam" id="PF07676">
    <property type="entry name" value="PD40"/>
    <property type="match status" value="3"/>
</dbReference>
<dbReference type="SUPFAM" id="SSF69304">
    <property type="entry name" value="Tricorn protease N-terminal domain"/>
    <property type="match status" value="1"/>
</dbReference>
<sequence>MKKLLLVLFIIALAVSPLVVFTLVTQGKSEGEGEGKIAFYSDRDGDLEIYVMNADGSNQTRLTNNPAGDRKPCFSPDGNKIAFTSLHGENPEIYVMNADGSNQTRLTNNPGLDIGPSWGP</sequence>
<reference evidence="3" key="1">
    <citation type="journal article" date="2014" name="Front. Microbiol.">
        <title>High frequency of phylogenetically diverse reductive dehalogenase-homologous genes in deep subseafloor sedimentary metagenomes.</title>
        <authorList>
            <person name="Kawai M."/>
            <person name="Futagami T."/>
            <person name="Toyoda A."/>
            <person name="Takaki Y."/>
            <person name="Nishi S."/>
            <person name="Hori S."/>
            <person name="Arai W."/>
            <person name="Tsubouchi T."/>
            <person name="Morono Y."/>
            <person name="Uchiyama I."/>
            <person name="Ito T."/>
            <person name="Fujiyama A."/>
            <person name="Inagaki F."/>
            <person name="Takami H."/>
        </authorList>
    </citation>
    <scope>NUCLEOTIDE SEQUENCE</scope>
    <source>
        <strain evidence="3">Expedition CK06-06</strain>
    </source>
</reference>
<feature type="compositionally biased region" description="Polar residues" evidence="2">
    <location>
        <begin position="100"/>
        <end position="110"/>
    </location>
</feature>
<accession>X1FIY4</accession>